<name>A0A146G357_TERSA</name>
<dbReference type="Proteomes" id="UP000076023">
    <property type="component" value="Unassembled WGS sequence"/>
</dbReference>
<dbReference type="RefSeq" id="WP_075077781.1">
    <property type="nucleotide sequence ID" value="NZ_BDCO01000002.1"/>
</dbReference>
<sequence>MDSSETLPPELERFWRTDDGLTARERAEAYGIDLSLLEANLALTPEERLRQNDRILNEALELQAALARSRARTHPPQQ</sequence>
<evidence type="ECO:0000313" key="1">
    <source>
        <dbReference type="EMBL" id="GAT31912.1"/>
    </source>
</evidence>
<evidence type="ECO:0000313" key="2">
    <source>
        <dbReference type="Proteomes" id="UP000076023"/>
    </source>
</evidence>
<comment type="caution">
    <text evidence="1">The sequence shown here is derived from an EMBL/GenBank/DDBJ whole genome shotgun (WGS) entry which is preliminary data.</text>
</comment>
<dbReference type="InParanoid" id="A0A146G357"/>
<organism evidence="1 2">
    <name type="scientific">Terrimicrobium sacchariphilum</name>
    <dbReference type="NCBI Taxonomy" id="690879"/>
    <lineage>
        <taxon>Bacteria</taxon>
        <taxon>Pseudomonadati</taxon>
        <taxon>Verrucomicrobiota</taxon>
        <taxon>Terrimicrobiia</taxon>
        <taxon>Terrimicrobiales</taxon>
        <taxon>Terrimicrobiaceae</taxon>
        <taxon>Terrimicrobium</taxon>
    </lineage>
</organism>
<dbReference type="OrthoDB" id="5525997at2"/>
<gene>
    <name evidence="1" type="ORF">TSACC_2307</name>
</gene>
<proteinExistence type="predicted"/>
<dbReference type="STRING" id="690879.TSACC_2307"/>
<dbReference type="AlphaFoldDB" id="A0A146G357"/>
<accession>A0A146G357</accession>
<dbReference type="EMBL" id="BDCO01000002">
    <property type="protein sequence ID" value="GAT31912.1"/>
    <property type="molecule type" value="Genomic_DNA"/>
</dbReference>
<keyword evidence="2" id="KW-1185">Reference proteome</keyword>
<reference evidence="2" key="1">
    <citation type="journal article" date="2017" name="Genome Announc.">
        <title>Draft Genome Sequence of Terrimicrobium sacchariphilum NM-5T, a Facultative Anaerobic Soil Bacterium of the Class Spartobacteria.</title>
        <authorList>
            <person name="Qiu Y.L."/>
            <person name="Tourlousse D.M."/>
            <person name="Matsuura N."/>
            <person name="Ohashi A."/>
            <person name="Sekiguchi Y."/>
        </authorList>
    </citation>
    <scope>NUCLEOTIDE SEQUENCE [LARGE SCALE GENOMIC DNA]</scope>
    <source>
        <strain evidence="2">NM-5</strain>
    </source>
</reference>
<protein>
    <submittedName>
        <fullName evidence="1">Uncharacterized protein</fullName>
    </submittedName>
</protein>